<dbReference type="InterPro" id="IPR036770">
    <property type="entry name" value="Ankyrin_rpt-contain_sf"/>
</dbReference>
<gene>
    <name evidence="2" type="ORF">SDRG_14085</name>
</gene>
<organism evidence="2 3">
    <name type="scientific">Saprolegnia diclina (strain VS20)</name>
    <dbReference type="NCBI Taxonomy" id="1156394"/>
    <lineage>
        <taxon>Eukaryota</taxon>
        <taxon>Sar</taxon>
        <taxon>Stramenopiles</taxon>
        <taxon>Oomycota</taxon>
        <taxon>Saprolegniomycetes</taxon>
        <taxon>Saprolegniales</taxon>
        <taxon>Saprolegniaceae</taxon>
        <taxon>Saprolegnia</taxon>
    </lineage>
</organism>
<dbReference type="Gene3D" id="1.25.40.20">
    <property type="entry name" value="Ankyrin repeat-containing domain"/>
    <property type="match status" value="1"/>
</dbReference>
<feature type="compositionally biased region" description="Low complexity" evidence="1">
    <location>
        <begin position="324"/>
        <end position="333"/>
    </location>
</feature>
<dbReference type="VEuPathDB" id="FungiDB:SDRG_14085"/>
<dbReference type="GeneID" id="19954812"/>
<dbReference type="RefSeq" id="XP_008618411.1">
    <property type="nucleotide sequence ID" value="XM_008620189.1"/>
</dbReference>
<accession>T0Q3X5</accession>
<dbReference type="eggNOG" id="ENOG502SGYC">
    <property type="taxonomic scope" value="Eukaryota"/>
</dbReference>
<feature type="region of interest" description="Disordered" evidence="1">
    <location>
        <begin position="317"/>
        <end position="337"/>
    </location>
</feature>
<dbReference type="EMBL" id="JH767198">
    <property type="protein sequence ID" value="EQC28125.1"/>
    <property type="molecule type" value="Genomic_DNA"/>
</dbReference>
<feature type="region of interest" description="Disordered" evidence="1">
    <location>
        <begin position="352"/>
        <end position="412"/>
    </location>
</feature>
<protein>
    <recommendedName>
        <fullName evidence="4">Zinc finger PHD-type domain-containing protein</fullName>
    </recommendedName>
</protein>
<dbReference type="Proteomes" id="UP000030762">
    <property type="component" value="Unassembled WGS sequence"/>
</dbReference>
<dbReference type="OrthoDB" id="72377at2759"/>
<dbReference type="InParanoid" id="T0Q3X5"/>
<evidence type="ECO:0000313" key="2">
    <source>
        <dbReference type="EMBL" id="EQC28125.1"/>
    </source>
</evidence>
<keyword evidence="3" id="KW-1185">Reference proteome</keyword>
<dbReference type="OMA" id="NTWAHYL"/>
<name>T0Q3X5_SAPDV</name>
<evidence type="ECO:0000256" key="1">
    <source>
        <dbReference type="SAM" id="MobiDB-lite"/>
    </source>
</evidence>
<proteinExistence type="predicted"/>
<evidence type="ECO:0008006" key="4">
    <source>
        <dbReference type="Google" id="ProtNLM"/>
    </source>
</evidence>
<feature type="compositionally biased region" description="Low complexity" evidence="1">
    <location>
        <begin position="213"/>
        <end position="226"/>
    </location>
</feature>
<dbReference type="AlphaFoldDB" id="T0Q3X5"/>
<evidence type="ECO:0000313" key="3">
    <source>
        <dbReference type="Proteomes" id="UP000030762"/>
    </source>
</evidence>
<reference evidence="2 3" key="1">
    <citation type="submission" date="2012-04" db="EMBL/GenBank/DDBJ databases">
        <title>The Genome Sequence of Saprolegnia declina VS20.</title>
        <authorList>
            <consortium name="The Broad Institute Genome Sequencing Platform"/>
            <person name="Russ C."/>
            <person name="Nusbaum C."/>
            <person name="Tyler B."/>
            <person name="van West P."/>
            <person name="Dieguez-Uribeondo J."/>
            <person name="de Bruijn I."/>
            <person name="Tripathy S."/>
            <person name="Jiang R."/>
            <person name="Young S.K."/>
            <person name="Zeng Q."/>
            <person name="Gargeya S."/>
            <person name="Fitzgerald M."/>
            <person name="Haas B."/>
            <person name="Abouelleil A."/>
            <person name="Alvarado L."/>
            <person name="Arachchi H.M."/>
            <person name="Berlin A."/>
            <person name="Chapman S.B."/>
            <person name="Goldberg J."/>
            <person name="Griggs A."/>
            <person name="Gujja S."/>
            <person name="Hansen M."/>
            <person name="Howarth C."/>
            <person name="Imamovic A."/>
            <person name="Larimer J."/>
            <person name="McCowen C."/>
            <person name="Montmayeur A."/>
            <person name="Murphy C."/>
            <person name="Neiman D."/>
            <person name="Pearson M."/>
            <person name="Priest M."/>
            <person name="Roberts A."/>
            <person name="Saif S."/>
            <person name="Shea T."/>
            <person name="Sisk P."/>
            <person name="Sykes S."/>
            <person name="Wortman J."/>
            <person name="Nusbaum C."/>
            <person name="Birren B."/>
        </authorList>
    </citation>
    <scope>NUCLEOTIDE SEQUENCE [LARGE SCALE GENOMIC DNA]</scope>
    <source>
        <strain evidence="2 3">VS20</strain>
    </source>
</reference>
<sequence length="1216" mass="132240">MHRRVEVFPPIEADDANVFASPASDLLLRTLEPAMFEAQLRMEAPTAPFKYTRRFLVLDASGNYRVKTVLGVCDDPAHVPSHAKTSKTRAMVKLLDLIELVPLIAPQVRPRRFVRARWSSGPNTWLDVETLPFSSKALAQELYVATAHSWHLVDAIKLASWDLFKTETALWEANPAVIQYRAALAQLVEQESPRQGERVPCQQEAAAVSAGRSSWADVSSTSSDESSTCRKRRRLEQAASRRTLESICVKRRQPSAPPMPQGINLASLVPGASSDIVIISLDSDSEPDVAPPPDEQTTQMQRPPLVVDLLDSPAVVHSTLEPPSTTSATTNSSQDVGLDDRLAGELGAAMDKEADDAPPSPNAPSSVSWSPGCSAPSSDDENGTDALTPVQKRHRRKPMSPPEDPPHVSPDDDLLVVKTTRKHHNVILDDDDDDETASVAPPVPTAAVPGMSQPVVADVAPVPSNACPPPKDAAPGSLATMTLAPDVVPDAASPTAIPCIAPTPPSVSSLPANSDDAPTTTTQRKMAFFQPLPRPAPRWACPCGNSNPIRPYASSFLVCRAPSCGAWMHRMCVPPTTVYCAQCVPLPVGVSAQVFQSAVWQASATNNVVWLETLLATRSYSIDWTYVQHGDTCVLIAAKTDSMQALLRLLTLLPAETWPTFVSHFERNVLNLTCGTKQLGVVTSIIARCPPLLCRLDILGQSAMALYMAESPRFVVALLQRFAPLRTIYDDLRNTWAHYLCVSLPDNFATLLALLPPVQMNLFNLAATPLMLLCQHVNVSAAHIDFVVRLQPNWLATDSQGNTAVHWLITAHKAPLLRHLPTSVVHATPSLYATAILRKDEAAVGVLQELHVPLCTPQAGSGLWPIAMATTASMVRTLLAMDPLPQLEYVCNVSQQQNAEPPVVLRLLLDDMALGEFLNSLVAGDLQAAKGGFFQRYRSVLCVDLKLVQLQEAVRNASPIKPSNAVVHVVARDRWWASFANQVKTISDWRQPIDFLFHDDKTVRSTKEAATCNDLWLELQAGFATGDVDSLNLVALGLLLGHMVVMRQTISSPRLPLPLLQQFLFGRAATGPSPSPRGGFVYWSPVATSDAAATLFRKGFRYVVGDLLVGWHALEVSVLLHTMTAFPVPLETWQASVSTASAPMVVSWWWQFLRSLRPIELYMVYSCVGGDKPVNIVLLEPSAAVLLRDGTIGLPTVATYAELALRARQGLRNPLI</sequence>
<feature type="region of interest" description="Disordered" evidence="1">
    <location>
        <begin position="192"/>
        <end position="237"/>
    </location>
</feature>